<reference evidence="3" key="1">
    <citation type="journal article" date="2021" name="Proc. Natl. Acad. Sci. U.S.A.">
        <title>A Catalog of Tens of Thousands of Viruses from Human Metagenomes Reveals Hidden Associations with Chronic Diseases.</title>
        <authorList>
            <person name="Tisza M.J."/>
            <person name="Buck C.B."/>
        </authorList>
    </citation>
    <scope>NUCLEOTIDE SEQUENCE</scope>
    <source>
        <strain evidence="3">Ct8mF2</strain>
    </source>
</reference>
<keyword evidence="1" id="KW-1188">Viral release from host cell</keyword>
<protein>
    <submittedName>
        <fullName evidence="3">Terminase small subunit</fullName>
    </submittedName>
</protein>
<organism evidence="3">
    <name type="scientific">Podoviridae sp. ct8mF2</name>
    <dbReference type="NCBI Taxonomy" id="2825224"/>
    <lineage>
        <taxon>Viruses</taxon>
        <taxon>Duplodnaviria</taxon>
        <taxon>Heunggongvirae</taxon>
        <taxon>Uroviricota</taxon>
        <taxon>Caudoviricetes</taxon>
    </lineage>
</organism>
<proteinExistence type="predicted"/>
<name>A0A8S5PLC4_9CAUD</name>
<dbReference type="Gene3D" id="1.10.10.1400">
    <property type="entry name" value="Terminase, small subunit, N-terminal DNA-binding domain, HTH motif"/>
    <property type="match status" value="1"/>
</dbReference>
<dbReference type="InterPro" id="IPR038713">
    <property type="entry name" value="Terminase_Gp1_N_sf"/>
</dbReference>
<evidence type="ECO:0000313" key="3">
    <source>
        <dbReference type="EMBL" id="DAE07698.1"/>
    </source>
</evidence>
<dbReference type="EMBL" id="BK015454">
    <property type="protein sequence ID" value="DAE07698.1"/>
    <property type="molecule type" value="Genomic_DNA"/>
</dbReference>
<dbReference type="PANTHER" id="PTHR41328:SF2">
    <property type="entry name" value="TERMINASE SMALL SUBUNIT"/>
    <property type="match status" value="1"/>
</dbReference>
<keyword evidence="2" id="KW-0231">Viral genome packaging</keyword>
<dbReference type="InterPro" id="IPR005335">
    <property type="entry name" value="Terminase_ssu"/>
</dbReference>
<dbReference type="InterPro" id="IPR052404">
    <property type="entry name" value="SPP1-like_terminase"/>
</dbReference>
<accession>A0A8S5PLC4</accession>
<dbReference type="Pfam" id="PF03592">
    <property type="entry name" value="Terminase_2"/>
    <property type="match status" value="1"/>
</dbReference>
<dbReference type="GO" id="GO:0051276">
    <property type="term" value="P:chromosome organization"/>
    <property type="evidence" value="ECO:0007669"/>
    <property type="project" value="InterPro"/>
</dbReference>
<evidence type="ECO:0000256" key="1">
    <source>
        <dbReference type="ARBA" id="ARBA00022612"/>
    </source>
</evidence>
<dbReference type="PANTHER" id="PTHR41328">
    <property type="entry name" value="TERMINASE SMALL SUBUNIT-RELATED"/>
    <property type="match status" value="1"/>
</dbReference>
<evidence type="ECO:0000256" key="2">
    <source>
        <dbReference type="ARBA" id="ARBA00023219"/>
    </source>
</evidence>
<sequence length="166" mass="18581">MLTEQQKRFVEEYLIDMNGARAARAAGYSESSARVTASRLLKDPEVAQAVRKARESLSERTEITQDWVLQRWAAIADVDKRAFFDDAGRLRPVSEWTREMVLAVDGLDVTETEGEIAAKVSKLKLSSSKAALDSIARHLGMFKDKVELSVDETLAERIARAKARLK</sequence>